<dbReference type="PANTHER" id="PTHR43149">
    <property type="entry name" value="ENOYL-COA HYDRATASE"/>
    <property type="match status" value="1"/>
</dbReference>
<name>A0ABU4VKR9_9ACTN</name>
<evidence type="ECO:0000256" key="5">
    <source>
        <dbReference type="ARBA" id="ARBA00023235"/>
    </source>
</evidence>
<sequence length="271" mass="29120">MSEQRVTIEITDHVADVRLNRGDKHNGLDTAMFEGLRDAAARLREDRDVWAVVLSGNGPSFCAGLDVQDAVQSGAFSQADQLAERLPGELVNLFQAVAYDWRRVPAPVISAIHGNCFGGGLQIALGADIRIASTDARLSIMEIKWGLIPDMGLAVTLPPLVRQDVAKELTFTGRIVSGLEAFELGLVTRVAEDPLATALNLAAEIAGKSPDATRFGKRLLNEAWHAPDADALLLESKLQKALIGSPNQIATVQANFTKEPPAFQPPVLEVD</sequence>
<keyword evidence="3" id="KW-0276">Fatty acid metabolism</keyword>
<dbReference type="PROSITE" id="PS00166">
    <property type="entry name" value="ENOYL_COA_HYDRATASE"/>
    <property type="match status" value="1"/>
</dbReference>
<dbReference type="PANTHER" id="PTHR43149:SF1">
    <property type="entry name" value="DELTA(3,5)-DELTA(2,4)-DIENOYL-COA ISOMERASE, MITOCHONDRIAL"/>
    <property type="match status" value="1"/>
</dbReference>
<evidence type="ECO:0000256" key="6">
    <source>
        <dbReference type="RuleBase" id="RU003707"/>
    </source>
</evidence>
<dbReference type="EMBL" id="JAXAVX010000003">
    <property type="protein sequence ID" value="MDX8151516.1"/>
    <property type="molecule type" value="Genomic_DNA"/>
</dbReference>
<keyword evidence="5" id="KW-0413">Isomerase</keyword>
<gene>
    <name evidence="7" type="ORF">SK069_07940</name>
</gene>
<dbReference type="Gene3D" id="1.10.12.10">
    <property type="entry name" value="Lyase 2-enoyl-coa Hydratase, Chain A, domain 2"/>
    <property type="match status" value="1"/>
</dbReference>
<accession>A0ABU4VKR9</accession>
<evidence type="ECO:0000313" key="7">
    <source>
        <dbReference type="EMBL" id="MDX8151516.1"/>
    </source>
</evidence>
<dbReference type="Gene3D" id="3.90.226.10">
    <property type="entry name" value="2-enoyl-CoA Hydratase, Chain A, domain 1"/>
    <property type="match status" value="1"/>
</dbReference>
<comment type="pathway">
    <text evidence="1">Lipid metabolism; fatty acid beta-oxidation.</text>
</comment>
<protein>
    <submittedName>
        <fullName evidence="7">Crotonase/enoyl-CoA hydratase family protein</fullName>
    </submittedName>
</protein>
<dbReference type="NCBIfam" id="NF005699">
    <property type="entry name" value="PRK07509.1"/>
    <property type="match status" value="1"/>
</dbReference>
<dbReference type="InterPro" id="IPR018376">
    <property type="entry name" value="Enoyl-CoA_hyd/isom_CS"/>
</dbReference>
<comment type="similarity">
    <text evidence="2 6">Belongs to the enoyl-CoA hydratase/isomerase family.</text>
</comment>
<comment type="caution">
    <text evidence="7">The sequence shown here is derived from an EMBL/GenBank/DDBJ whole genome shotgun (WGS) entry which is preliminary data.</text>
</comment>
<dbReference type="InterPro" id="IPR001753">
    <property type="entry name" value="Enoyl-CoA_hydra/iso"/>
</dbReference>
<evidence type="ECO:0000256" key="2">
    <source>
        <dbReference type="ARBA" id="ARBA00005254"/>
    </source>
</evidence>
<evidence type="ECO:0000313" key="8">
    <source>
        <dbReference type="Proteomes" id="UP001277761"/>
    </source>
</evidence>
<dbReference type="Proteomes" id="UP001277761">
    <property type="component" value="Unassembled WGS sequence"/>
</dbReference>
<dbReference type="InterPro" id="IPR029045">
    <property type="entry name" value="ClpP/crotonase-like_dom_sf"/>
</dbReference>
<keyword evidence="8" id="KW-1185">Reference proteome</keyword>
<organism evidence="7 8">
    <name type="scientific">Patulibacter brassicae</name>
    <dbReference type="NCBI Taxonomy" id="1705717"/>
    <lineage>
        <taxon>Bacteria</taxon>
        <taxon>Bacillati</taxon>
        <taxon>Actinomycetota</taxon>
        <taxon>Thermoleophilia</taxon>
        <taxon>Solirubrobacterales</taxon>
        <taxon>Patulibacteraceae</taxon>
        <taxon>Patulibacter</taxon>
    </lineage>
</organism>
<dbReference type="CDD" id="cd06558">
    <property type="entry name" value="crotonase-like"/>
    <property type="match status" value="1"/>
</dbReference>
<evidence type="ECO:0000256" key="1">
    <source>
        <dbReference type="ARBA" id="ARBA00005005"/>
    </source>
</evidence>
<keyword evidence="4" id="KW-0443">Lipid metabolism</keyword>
<evidence type="ECO:0000256" key="3">
    <source>
        <dbReference type="ARBA" id="ARBA00022832"/>
    </source>
</evidence>
<evidence type="ECO:0000256" key="4">
    <source>
        <dbReference type="ARBA" id="ARBA00023098"/>
    </source>
</evidence>
<dbReference type="InterPro" id="IPR045002">
    <property type="entry name" value="Ech1-like"/>
</dbReference>
<dbReference type="RefSeq" id="WP_319953672.1">
    <property type="nucleotide sequence ID" value="NZ_JAXAVX010000003.1"/>
</dbReference>
<dbReference type="SUPFAM" id="SSF52096">
    <property type="entry name" value="ClpP/crotonase"/>
    <property type="match status" value="1"/>
</dbReference>
<dbReference type="InterPro" id="IPR014748">
    <property type="entry name" value="Enoyl-CoA_hydra_C"/>
</dbReference>
<reference evidence="7 8" key="1">
    <citation type="submission" date="2023-11" db="EMBL/GenBank/DDBJ databases">
        <authorList>
            <person name="Xu M."/>
            <person name="Jiang T."/>
        </authorList>
    </citation>
    <scope>NUCLEOTIDE SEQUENCE [LARGE SCALE GENOMIC DNA]</scope>
    <source>
        <strain evidence="7 8">SD</strain>
    </source>
</reference>
<proteinExistence type="inferred from homology"/>
<dbReference type="Pfam" id="PF00378">
    <property type="entry name" value="ECH_1"/>
    <property type="match status" value="1"/>
</dbReference>